<dbReference type="OrthoDB" id="5107at2759"/>
<organism evidence="2 4">
    <name type="scientific">Ostreococcus tauri</name>
    <name type="common">Marine green alga</name>
    <dbReference type="NCBI Taxonomy" id="70448"/>
    <lineage>
        <taxon>Eukaryota</taxon>
        <taxon>Viridiplantae</taxon>
        <taxon>Chlorophyta</taxon>
        <taxon>Mamiellophyceae</taxon>
        <taxon>Mamiellales</taxon>
        <taxon>Bathycoccaceae</taxon>
        <taxon>Ostreococcus</taxon>
    </lineage>
</organism>
<dbReference type="GO" id="GO:0009507">
    <property type="term" value="C:chloroplast"/>
    <property type="evidence" value="ECO:0007669"/>
    <property type="project" value="InterPro"/>
</dbReference>
<protein>
    <submittedName>
        <fullName evidence="2">Unnamed product</fullName>
    </submittedName>
</protein>
<reference evidence="3" key="3">
    <citation type="submission" date="2017-04" db="EMBL/GenBank/DDBJ databases">
        <title>Population genomics of picophytoplankton unveils novel chromosome hypervariability.</title>
        <authorList>
            <consortium name="DOE Joint Genome Institute"/>
            <person name="Blanc-Mathieu R."/>
            <person name="Krasovec M."/>
            <person name="Hebrard M."/>
            <person name="Yau S."/>
            <person name="Desgranges E."/>
            <person name="Martin J."/>
            <person name="Schackwitz W."/>
            <person name="Kuo A."/>
            <person name="Salin G."/>
            <person name="Donnadieu C."/>
            <person name="Desdevises Y."/>
            <person name="Sanchez-Ferandin S."/>
            <person name="Moreau H."/>
            <person name="Rivals E."/>
            <person name="Grigoriev I.V."/>
            <person name="Grimsley N."/>
            <person name="Eyre-Walker A."/>
            <person name="Piganeau G."/>
        </authorList>
    </citation>
    <scope>NUCLEOTIDE SEQUENCE [LARGE SCALE GENOMIC DNA]</scope>
    <source>
        <strain evidence="3">RCC 1115</strain>
    </source>
</reference>
<dbReference type="GO" id="GO:0003735">
    <property type="term" value="F:structural constituent of ribosome"/>
    <property type="evidence" value="ECO:0007669"/>
    <property type="project" value="InterPro"/>
</dbReference>
<dbReference type="EMBL" id="KZ155772">
    <property type="protein sequence ID" value="OUS49026.1"/>
    <property type="molecule type" value="Genomic_DNA"/>
</dbReference>
<dbReference type="GO" id="GO:0005840">
    <property type="term" value="C:ribosome"/>
    <property type="evidence" value="ECO:0007669"/>
    <property type="project" value="InterPro"/>
</dbReference>
<dbReference type="InterPro" id="IPR020526">
    <property type="entry name" value="Ribosomal_cL38"/>
</dbReference>
<dbReference type="EMBL" id="CAID01000009">
    <property type="protein sequence ID" value="CEF98967.1"/>
    <property type="molecule type" value="Genomic_DNA"/>
</dbReference>
<evidence type="ECO:0000313" key="2">
    <source>
        <dbReference type="EMBL" id="CEF98967.1"/>
    </source>
</evidence>
<accession>A0A1Y5IHI5</accession>
<gene>
    <name evidence="3" type="ORF">BE221DRAFT_189404</name>
    <name evidence="2" type="ORF">OT_ostta09g00950</name>
</gene>
<reference evidence="2 4" key="1">
    <citation type="journal article" date="2006" name="Proc. Natl. Acad. Sci. U.S.A.">
        <title>Genome analysis of the smallest free-living eukaryote Ostreococcus tauri unveils many unique features.</title>
        <authorList>
            <person name="Derelle E."/>
            <person name="Ferraz C."/>
            <person name="Rombauts S."/>
            <person name="Rouze P."/>
            <person name="Worden A.Z."/>
            <person name="Robbens S."/>
            <person name="Partensky F."/>
            <person name="Degroeve S."/>
            <person name="Echeynie S."/>
            <person name="Cooke R."/>
            <person name="Saeys Y."/>
            <person name="Wuyts J."/>
            <person name="Jabbari K."/>
            <person name="Bowler C."/>
            <person name="Panaud O."/>
            <person name="Piegu B."/>
            <person name="Ball S.G."/>
            <person name="Ral J.-P."/>
            <person name="Bouget F.-Y."/>
            <person name="Piganeau G."/>
            <person name="De Baets B."/>
            <person name="Picard A."/>
            <person name="Delseny M."/>
            <person name="Demaille J."/>
            <person name="Van de Peer Y."/>
            <person name="Moreau H."/>
        </authorList>
    </citation>
    <scope>NUCLEOTIDE SEQUENCE [LARGE SCALE GENOMIC DNA]</scope>
    <source>
        <strain evidence="2 4">OTTH0595</strain>
    </source>
</reference>
<dbReference type="Proteomes" id="UP000195557">
    <property type="component" value="Unassembled WGS sequence"/>
</dbReference>
<proteinExistence type="predicted"/>
<accession>A0A454Y6U8</accession>
<dbReference type="AlphaFoldDB" id="A0A090M8D6"/>
<dbReference type="InParanoid" id="A0A090M8D6"/>
<evidence type="ECO:0000313" key="4">
    <source>
        <dbReference type="Proteomes" id="UP000009170"/>
    </source>
</evidence>
<accession>A0A090M8D6</accession>
<feature type="region of interest" description="Disordered" evidence="1">
    <location>
        <begin position="17"/>
        <end position="51"/>
    </location>
</feature>
<name>A0A090M8D6_OSTTA</name>
<reference evidence="2" key="2">
    <citation type="journal article" date="2014" name="BMC Genomics">
        <title>An improved genome of the model marine alga Ostreococcus tauri unfolds by assessing Illumina de novo assemblies.</title>
        <authorList>
            <person name="Blanc-Mathieu R."/>
            <person name="Verhelst B."/>
            <person name="Derelle E."/>
            <person name="Rombauts S."/>
            <person name="Bouget F.Y."/>
            <person name="Carre I."/>
            <person name="Chateau A."/>
            <person name="Eyre-Walker A."/>
            <person name="Grimsley N."/>
            <person name="Moreau H."/>
            <person name="Piegu B."/>
            <person name="Rivals E."/>
            <person name="Schackwitz W."/>
            <person name="Van de Peer Y."/>
            <person name="Piganeau G."/>
        </authorList>
    </citation>
    <scope>NUCLEOTIDE SEQUENCE</scope>
    <source>
        <strain evidence="2">RCC4221</strain>
    </source>
</reference>
<keyword evidence="4" id="KW-1185">Reference proteome</keyword>
<dbReference type="GO" id="GO:0019843">
    <property type="term" value="F:rRNA binding"/>
    <property type="evidence" value="ECO:0007669"/>
    <property type="project" value="InterPro"/>
</dbReference>
<dbReference type="Pfam" id="PF17257">
    <property type="entry name" value="DUF5323"/>
    <property type="match status" value="1"/>
</dbReference>
<evidence type="ECO:0000256" key="1">
    <source>
        <dbReference type="SAM" id="MobiDB-lite"/>
    </source>
</evidence>
<sequence>MVCAIGKPVTFTVRAARHARKKATKGHNDTRPKKSSPSQRKRQGSTEYAVVDPASAPAVMTIVSK</sequence>
<dbReference type="Proteomes" id="UP000009170">
    <property type="component" value="Unassembled WGS sequence"/>
</dbReference>
<evidence type="ECO:0000313" key="3">
    <source>
        <dbReference type="EMBL" id="OUS49026.1"/>
    </source>
</evidence>
<dbReference type="GO" id="GO:0006412">
    <property type="term" value="P:translation"/>
    <property type="evidence" value="ECO:0007669"/>
    <property type="project" value="InterPro"/>
</dbReference>